<reference evidence="15" key="1">
    <citation type="submission" date="2021-01" db="EMBL/GenBank/DDBJ databases">
        <title>Whole genome shotgun sequence of Spirilliplanes yamanashiensis NBRC 15828.</title>
        <authorList>
            <person name="Komaki H."/>
            <person name="Tamura T."/>
        </authorList>
    </citation>
    <scope>NUCLEOTIDE SEQUENCE</scope>
    <source>
        <strain evidence="15">NBRC 15828</strain>
    </source>
</reference>
<dbReference type="Gene3D" id="2.60.40.1130">
    <property type="entry name" value="Rab geranylgeranyltransferase alpha-subunit, insert domain"/>
    <property type="match status" value="1"/>
</dbReference>
<evidence type="ECO:0000256" key="11">
    <source>
        <dbReference type="ARBA" id="ARBA00030238"/>
    </source>
</evidence>
<dbReference type="Pfam" id="PF11852">
    <property type="entry name" value="Pullul_strch_C"/>
    <property type="match status" value="1"/>
</dbReference>
<accession>A0A8J3Y8J8</accession>
<dbReference type="EMBL" id="BOOY01000018">
    <property type="protein sequence ID" value="GIJ03220.1"/>
    <property type="molecule type" value="Genomic_DNA"/>
</dbReference>
<evidence type="ECO:0000256" key="4">
    <source>
        <dbReference type="ARBA" id="ARBA00022729"/>
    </source>
</evidence>
<evidence type="ECO:0000313" key="15">
    <source>
        <dbReference type="EMBL" id="GIJ03220.1"/>
    </source>
</evidence>
<dbReference type="InterPro" id="IPR024561">
    <property type="entry name" value="Pullul_strch_C"/>
</dbReference>
<evidence type="ECO:0000256" key="8">
    <source>
        <dbReference type="ARBA" id="ARBA00023965"/>
    </source>
</evidence>
<keyword evidence="16" id="KW-1185">Reference proteome</keyword>
<dbReference type="EC" id="3.2.1.1" evidence="3"/>
<comment type="catalytic activity">
    <reaction evidence="8">
        <text>Hydrolysis of (1-&gt;6)-alpha-D-glucosidic linkages in pullulan, amylopectin and glycogen, and in the alpha- and beta-limit dextrins of amylopectin and glycogen.</text>
        <dbReference type="EC" id="3.2.1.41"/>
    </reaction>
</comment>
<dbReference type="Pfam" id="PF03714">
    <property type="entry name" value="PUD"/>
    <property type="match status" value="2"/>
</dbReference>
<evidence type="ECO:0000259" key="14">
    <source>
        <dbReference type="SMART" id="SM00642"/>
    </source>
</evidence>
<evidence type="ECO:0000256" key="9">
    <source>
        <dbReference type="ARBA" id="ARBA00024062"/>
    </source>
</evidence>
<evidence type="ECO:0000256" key="5">
    <source>
        <dbReference type="ARBA" id="ARBA00022801"/>
    </source>
</evidence>
<keyword evidence="5" id="KW-0378">Hydrolase</keyword>
<dbReference type="Gene3D" id="2.60.40.1180">
    <property type="entry name" value="Golgi alpha-mannosidase II"/>
    <property type="match status" value="1"/>
</dbReference>
<name>A0A8J3Y8J8_9ACTN</name>
<evidence type="ECO:0000256" key="10">
    <source>
        <dbReference type="ARBA" id="ARBA00029618"/>
    </source>
</evidence>
<comment type="caution">
    <text evidence="15">The sequence shown here is derived from an EMBL/GenBank/DDBJ whole genome shotgun (WGS) entry which is preliminary data.</text>
</comment>
<evidence type="ECO:0000256" key="13">
    <source>
        <dbReference type="SAM" id="MobiDB-lite"/>
    </source>
</evidence>
<dbReference type="Gene3D" id="3.20.20.80">
    <property type="entry name" value="Glycosidases"/>
    <property type="match status" value="1"/>
</dbReference>
<dbReference type="GO" id="GO:0051060">
    <property type="term" value="F:pullulanase activity"/>
    <property type="evidence" value="ECO:0007669"/>
    <property type="project" value="UniProtKB-EC"/>
</dbReference>
<dbReference type="SMART" id="SM00642">
    <property type="entry name" value="Aamy"/>
    <property type="match status" value="1"/>
</dbReference>
<organism evidence="15 16">
    <name type="scientific">Spirilliplanes yamanashiensis</name>
    <dbReference type="NCBI Taxonomy" id="42233"/>
    <lineage>
        <taxon>Bacteria</taxon>
        <taxon>Bacillati</taxon>
        <taxon>Actinomycetota</taxon>
        <taxon>Actinomycetes</taxon>
        <taxon>Micromonosporales</taxon>
        <taxon>Micromonosporaceae</taxon>
        <taxon>Spirilliplanes</taxon>
    </lineage>
</organism>
<dbReference type="PANTHER" id="PTHR43002">
    <property type="entry name" value="GLYCOGEN DEBRANCHING ENZYME"/>
    <property type="match status" value="1"/>
</dbReference>
<dbReference type="Gene3D" id="2.60.40.1110">
    <property type="match status" value="2"/>
</dbReference>
<dbReference type="SUPFAM" id="SSF81296">
    <property type="entry name" value="E set domains"/>
    <property type="match status" value="2"/>
</dbReference>
<evidence type="ECO:0000256" key="2">
    <source>
        <dbReference type="ARBA" id="ARBA00008061"/>
    </source>
</evidence>
<dbReference type="InterPro" id="IPR014756">
    <property type="entry name" value="Ig_E-set"/>
</dbReference>
<sequence length="1108" mass="119567">MQADIAVPAPDAPATPPGTGPDFLVVHYHRGDGAYDDWSLYAWGDVAEPVGWPVGQPFAGEDATGRFAWVRLAPGARDVGFLVVDRHGGKDVALDRYVDPSETPEIWLVHGDPALHDAPPPAIVTHTVAAAAAPDDVVTIHHHRPDGDHDGWGLHVWEGVAEPTSWHEPLAPAGFDAFGAVYRVPVEPGAAGLRYVLHRGEAKDLPVDQRLDLRDTREVWLLAGERAPVRPQLRSLGPELDPARSLAVFVDRGTIALPPEHADLAVTHELAWPVSGTLRMAGGELAGERKALPLTARPGGLFQVQRRQFPHLGSYRALAVPENDPARLGELLRGQLLVVGLDAEGRVVTVTGVQLPGILDDLYADARDAPIGPGLEDGRPTLAVWAPTARTVTLQLWKAPGEEPREHPMTRDDATGIWSVTGRHKWLGRAYRFAVEVWHPAAQAVVTESVTDPYAVALTAGSAHAVIADLTDPALAPPGWDRPPPRPVPPARAVIAETSVREFSYLDASVPAEHRGTYRAFTHPDATSVRHLRRLADAGLTHLHLLPAFDFATVPDRRADQAEPEGDLASFPPDSPEPQARVAAVADRDGWNWGYDPLHYNVPEGSFATDPDGPARTREFREMVAALHAAGLRVVMDVVYNHTMADGLAPYSVLDRIVPGYYHRLLADGTVAASTCCSNTASEHAMTARLVVDSVVFWARHYRVDGFRFDLMGHHPRRLMLDVRAALDALPGGRDIYLYGEGWEFGEVAGDARFVQATQRHLAGTGIGSFNDRLRDAARGGVAFEDNPRAQGFATGLWTAPNGDGVNGDLHRQRETLLHLQDRIKVGLTGNLAAYMFTDHRGRHVTGAQVDYNGSPTGYAGAPGECVTYVDAHDNEILYDALAFKLPVETAPLDRARAQLVALALVLLGQGVGFFALGSERLRSKSLDRNSYNSGDWFNAIRWDPAQGNGFGLGLPPFADNEHAWPYAAPLLADASLVPDPATIAFAEARFAELLRVRASSPLFGLPTLDEVQRRLTFPLSGPGETPGVLTMHLDGAGLDPRWRSVTVVINAGPDPAWQTVPALIGAHVALHPVLRESADPVLRTAAVDPATGTCTVPGRSVAVYVES</sequence>
<dbReference type="CDD" id="cd11341">
    <property type="entry name" value="AmyAc_Pullulanase_LD-like"/>
    <property type="match status" value="1"/>
</dbReference>
<dbReference type="GO" id="GO:0030246">
    <property type="term" value="F:carbohydrate binding"/>
    <property type="evidence" value="ECO:0007669"/>
    <property type="project" value="InterPro"/>
</dbReference>
<dbReference type="Proteomes" id="UP000652013">
    <property type="component" value="Unassembled WGS sequence"/>
</dbReference>
<dbReference type="SUPFAM" id="SSF51445">
    <property type="entry name" value="(Trans)glycosidases"/>
    <property type="match status" value="1"/>
</dbReference>
<evidence type="ECO:0000256" key="6">
    <source>
        <dbReference type="ARBA" id="ARBA00022837"/>
    </source>
</evidence>
<dbReference type="CDD" id="cd10315">
    <property type="entry name" value="CBM41_pullulanase"/>
    <property type="match status" value="2"/>
</dbReference>
<dbReference type="CDD" id="cd02860">
    <property type="entry name" value="E_set_Pullulanase"/>
    <property type="match status" value="1"/>
</dbReference>
<evidence type="ECO:0000256" key="7">
    <source>
        <dbReference type="ARBA" id="ARBA00023295"/>
    </source>
</evidence>
<dbReference type="InterPro" id="IPR004193">
    <property type="entry name" value="Glyco_hydro_13_N"/>
</dbReference>
<dbReference type="InterPro" id="IPR006047">
    <property type="entry name" value="GH13_cat_dom"/>
</dbReference>
<keyword evidence="7" id="KW-0326">Glycosidase</keyword>
<dbReference type="NCBIfam" id="TIGR02103">
    <property type="entry name" value="pullul_strch"/>
    <property type="match status" value="1"/>
</dbReference>
<dbReference type="SUPFAM" id="SSF49452">
    <property type="entry name" value="Starch-binding domain-like"/>
    <property type="match status" value="2"/>
</dbReference>
<dbReference type="InterPro" id="IPR005323">
    <property type="entry name" value="CBM41_pullulanase"/>
</dbReference>
<keyword evidence="6" id="KW-0106">Calcium</keyword>
<keyword evidence="4" id="KW-0732">Signal</keyword>
<dbReference type="InterPro" id="IPR013784">
    <property type="entry name" value="Carb-bd-like_fold"/>
</dbReference>
<dbReference type="GO" id="GO:0005975">
    <property type="term" value="P:carbohydrate metabolic process"/>
    <property type="evidence" value="ECO:0007669"/>
    <property type="project" value="InterPro"/>
</dbReference>
<dbReference type="Pfam" id="PF02922">
    <property type="entry name" value="CBM_48"/>
    <property type="match status" value="1"/>
</dbReference>
<dbReference type="SUPFAM" id="SSF51011">
    <property type="entry name" value="Glycosyl hydrolase domain"/>
    <property type="match status" value="1"/>
</dbReference>
<dbReference type="EC" id="3.2.1.41" evidence="9"/>
<evidence type="ECO:0000256" key="3">
    <source>
        <dbReference type="ARBA" id="ARBA00012595"/>
    </source>
</evidence>
<evidence type="ECO:0000313" key="16">
    <source>
        <dbReference type="Proteomes" id="UP000652013"/>
    </source>
</evidence>
<dbReference type="InterPro" id="IPR017853">
    <property type="entry name" value="GH"/>
</dbReference>
<dbReference type="InterPro" id="IPR040671">
    <property type="entry name" value="Pullulanase_N2"/>
</dbReference>
<evidence type="ECO:0000256" key="12">
    <source>
        <dbReference type="ARBA" id="ARBA00031076"/>
    </source>
</evidence>
<dbReference type="Pfam" id="PF17967">
    <property type="entry name" value="Pullulanase_N2"/>
    <property type="match status" value="1"/>
</dbReference>
<comment type="similarity">
    <text evidence="2">Belongs to the glycosyl hydrolase 13 family.</text>
</comment>
<dbReference type="InterPro" id="IPR013783">
    <property type="entry name" value="Ig-like_fold"/>
</dbReference>
<dbReference type="InterPro" id="IPR011839">
    <property type="entry name" value="Pullul_strch"/>
</dbReference>
<feature type="region of interest" description="Disordered" evidence="13">
    <location>
        <begin position="558"/>
        <end position="578"/>
    </location>
</feature>
<dbReference type="InterPro" id="IPR013780">
    <property type="entry name" value="Glyco_hydro_b"/>
</dbReference>
<protein>
    <recommendedName>
        <fullName evidence="11">1,4-alpha-D-glucan glucanohydrolase</fullName>
        <ecNumber evidence="3">3.2.1.1</ecNumber>
        <ecNumber evidence="9">3.2.1.41</ecNumber>
    </recommendedName>
    <alternativeName>
        <fullName evidence="10">Alpha-dextrin endo-1,6-alpha-glucosidase</fullName>
    </alternativeName>
    <alternativeName>
        <fullName evidence="12">Pullulan 6-glucanohydrolase</fullName>
    </alternativeName>
</protein>
<dbReference type="RefSeq" id="WP_239107419.1">
    <property type="nucleotide sequence ID" value="NZ_BOOY01000018.1"/>
</dbReference>
<gene>
    <name evidence="15" type="ORF">Sya03_25720</name>
</gene>
<evidence type="ECO:0000256" key="1">
    <source>
        <dbReference type="ARBA" id="ARBA00000548"/>
    </source>
</evidence>
<proteinExistence type="inferred from homology"/>
<comment type="catalytic activity">
    <reaction evidence="1">
        <text>Endohydrolysis of (1-&gt;4)-alpha-D-glucosidic linkages in polysaccharides containing three or more (1-&gt;4)-alpha-linked D-glucose units.</text>
        <dbReference type="EC" id="3.2.1.1"/>
    </reaction>
</comment>
<dbReference type="AlphaFoldDB" id="A0A8J3Y8J8"/>
<feature type="domain" description="Glycosyl hydrolase family 13 catalytic" evidence="14">
    <location>
        <begin position="552"/>
        <end position="947"/>
    </location>
</feature>
<dbReference type="Gene3D" id="2.60.40.10">
    <property type="entry name" value="Immunoglobulins"/>
    <property type="match status" value="1"/>
</dbReference>
<dbReference type="GO" id="GO:0004556">
    <property type="term" value="F:alpha-amylase activity"/>
    <property type="evidence" value="ECO:0007669"/>
    <property type="project" value="UniProtKB-EC"/>
</dbReference>